<protein>
    <submittedName>
        <fullName evidence="9">AzlC family protein</fullName>
    </submittedName>
</protein>
<dbReference type="RefSeq" id="WP_013683607.1">
    <property type="nucleotide sequence ID" value="NC_015320.1"/>
</dbReference>
<dbReference type="PANTHER" id="PTHR34979">
    <property type="entry name" value="INNER MEMBRANE PROTEIN YGAZ"/>
    <property type="match status" value="1"/>
</dbReference>
<reference evidence="9 10" key="1">
    <citation type="submission" date="2011-03" db="EMBL/GenBank/DDBJ databases">
        <title>The complete genome of Archaeoglobus veneficus SNP6.</title>
        <authorList>
            <consortium name="US DOE Joint Genome Institute (JGI-PGF)"/>
            <person name="Lucas S."/>
            <person name="Copeland A."/>
            <person name="Lapidus A."/>
            <person name="Bruce D."/>
            <person name="Goodwin L."/>
            <person name="Pitluck S."/>
            <person name="Kyrpides N."/>
            <person name="Mavromatis K."/>
            <person name="Pagani I."/>
            <person name="Ivanova N."/>
            <person name="Mikhailova N."/>
            <person name="Lu M."/>
            <person name="Detter J.C."/>
            <person name="Tapia R."/>
            <person name="Han C."/>
            <person name="Land M."/>
            <person name="Hauser L."/>
            <person name="Markowitz V."/>
            <person name="Cheng J.-F."/>
            <person name="Hugenholtz P."/>
            <person name="Woyke T."/>
            <person name="Wu D."/>
            <person name="Spring S."/>
            <person name="Brambilla E."/>
            <person name="Klenk H.-P."/>
            <person name="Eisen J.A."/>
        </authorList>
    </citation>
    <scope>NUCLEOTIDE SEQUENCE [LARGE SCALE GENOMIC DNA]</scope>
    <source>
        <strain>SNP6</strain>
    </source>
</reference>
<keyword evidence="10" id="KW-1185">Reference proteome</keyword>
<dbReference type="GO" id="GO:0005886">
    <property type="term" value="C:plasma membrane"/>
    <property type="evidence" value="ECO:0007669"/>
    <property type="project" value="UniProtKB-SubCell"/>
</dbReference>
<dbReference type="GO" id="GO:1903785">
    <property type="term" value="P:L-valine transmembrane transport"/>
    <property type="evidence" value="ECO:0007669"/>
    <property type="project" value="TreeGrafter"/>
</dbReference>
<dbReference type="Pfam" id="PF03591">
    <property type="entry name" value="AzlC"/>
    <property type="match status" value="1"/>
</dbReference>
<dbReference type="PANTHER" id="PTHR34979:SF1">
    <property type="entry name" value="INNER MEMBRANE PROTEIN YGAZ"/>
    <property type="match status" value="1"/>
</dbReference>
<evidence type="ECO:0000256" key="8">
    <source>
        <dbReference type="SAM" id="Phobius"/>
    </source>
</evidence>
<evidence type="ECO:0000256" key="2">
    <source>
        <dbReference type="ARBA" id="ARBA00010735"/>
    </source>
</evidence>
<dbReference type="InterPro" id="IPR011606">
    <property type="entry name" value="Brnchd-chn_aa_trnsp_permease"/>
</dbReference>
<organism evidence="9 10">
    <name type="scientific">Archaeoglobus veneficus (strain DSM 11195 / SNP6)</name>
    <dbReference type="NCBI Taxonomy" id="693661"/>
    <lineage>
        <taxon>Archaea</taxon>
        <taxon>Methanobacteriati</taxon>
        <taxon>Methanobacteriota</taxon>
        <taxon>Archaeoglobi</taxon>
        <taxon>Archaeoglobales</taxon>
        <taxon>Archaeoglobaceae</taxon>
        <taxon>Archaeoglobus</taxon>
    </lineage>
</organism>
<evidence type="ECO:0000256" key="5">
    <source>
        <dbReference type="ARBA" id="ARBA00022692"/>
    </source>
</evidence>
<proteinExistence type="inferred from homology"/>
<keyword evidence="3" id="KW-0813">Transport</keyword>
<dbReference type="STRING" id="693661.Arcve_0932"/>
<feature type="transmembrane region" description="Helical" evidence="8">
    <location>
        <begin position="161"/>
        <end position="180"/>
    </location>
</feature>
<dbReference type="EMBL" id="CP002588">
    <property type="protein sequence ID" value="AEA46943.1"/>
    <property type="molecule type" value="Genomic_DNA"/>
</dbReference>
<accession>F2KSH4</accession>
<evidence type="ECO:0000256" key="1">
    <source>
        <dbReference type="ARBA" id="ARBA00004651"/>
    </source>
</evidence>
<feature type="transmembrane region" description="Helical" evidence="8">
    <location>
        <begin position="133"/>
        <end position="155"/>
    </location>
</feature>
<sequence length="230" mass="24958">MNPETKTSSTWASTSLKDAFPIIVGYFSISVAFGVLAQNYMGWYAVLMSALVFAGASQFIALQMLIHKSAMPLIVLTTFLVNLRHILMSSYIATLYGKIKASTLKKAIVSFGITDETFAIASRRLRELPDANYHLSLNFLCYASWVSGTAVGLLFGNMIPSAVVDVLPFALTALFITLLVLSVRTRVDVFVAAFAGVVSTLLSFLPVGWNVMLAAILACVLGGVLEKWTR</sequence>
<dbReference type="HOGENOM" id="CLU_065777_2_0_2"/>
<feature type="transmembrane region" description="Helical" evidence="8">
    <location>
        <begin position="44"/>
        <end position="66"/>
    </location>
</feature>
<comment type="similarity">
    <text evidence="2">Belongs to the AzlC family.</text>
</comment>
<feature type="transmembrane region" description="Helical" evidence="8">
    <location>
        <begin position="20"/>
        <end position="37"/>
    </location>
</feature>
<feature type="transmembrane region" description="Helical" evidence="8">
    <location>
        <begin position="72"/>
        <end position="96"/>
    </location>
</feature>
<keyword evidence="5 8" id="KW-0812">Transmembrane</keyword>
<feature type="transmembrane region" description="Helical" evidence="8">
    <location>
        <begin position="187"/>
        <end position="205"/>
    </location>
</feature>
<evidence type="ECO:0000256" key="3">
    <source>
        <dbReference type="ARBA" id="ARBA00022448"/>
    </source>
</evidence>
<dbReference type="KEGG" id="ave:Arcve_0932"/>
<keyword evidence="6 8" id="KW-1133">Transmembrane helix</keyword>
<keyword evidence="4" id="KW-1003">Cell membrane</keyword>
<evidence type="ECO:0000313" key="9">
    <source>
        <dbReference type="EMBL" id="AEA46943.1"/>
    </source>
</evidence>
<dbReference type="eggNOG" id="arCOG04452">
    <property type="taxonomic scope" value="Archaea"/>
</dbReference>
<evidence type="ECO:0000256" key="6">
    <source>
        <dbReference type="ARBA" id="ARBA00022989"/>
    </source>
</evidence>
<dbReference type="AlphaFoldDB" id="F2KSH4"/>
<evidence type="ECO:0000313" key="10">
    <source>
        <dbReference type="Proteomes" id="UP000008136"/>
    </source>
</evidence>
<dbReference type="OrthoDB" id="51586at2157"/>
<comment type="subcellular location">
    <subcellularLocation>
        <location evidence="1">Cell membrane</location>
        <topology evidence="1">Multi-pass membrane protein</topology>
    </subcellularLocation>
</comment>
<gene>
    <name evidence="9" type="ordered locus">Arcve_0932</name>
</gene>
<keyword evidence="7 8" id="KW-0472">Membrane</keyword>
<evidence type="ECO:0000256" key="7">
    <source>
        <dbReference type="ARBA" id="ARBA00023136"/>
    </source>
</evidence>
<dbReference type="GeneID" id="10394038"/>
<evidence type="ECO:0000256" key="4">
    <source>
        <dbReference type="ARBA" id="ARBA00022475"/>
    </source>
</evidence>
<name>F2KSH4_ARCVS</name>
<dbReference type="Proteomes" id="UP000008136">
    <property type="component" value="Chromosome"/>
</dbReference>